<feature type="compositionally biased region" description="Basic and acidic residues" evidence="4">
    <location>
        <begin position="355"/>
        <end position="364"/>
    </location>
</feature>
<dbReference type="EMBL" id="BRXW01000473">
    <property type="protein sequence ID" value="GMH57880.1"/>
    <property type="molecule type" value="Genomic_DNA"/>
</dbReference>
<accession>A0A9W6ZXW6</accession>
<dbReference type="PANTHER" id="PTHR16193:SF0">
    <property type="entry name" value="TETRATRICOPEPTIDE REPEAT PROTEIN 27"/>
    <property type="match status" value="1"/>
</dbReference>
<dbReference type="Proteomes" id="UP001165122">
    <property type="component" value="Unassembled WGS sequence"/>
</dbReference>
<evidence type="ECO:0000256" key="3">
    <source>
        <dbReference type="PROSITE-ProRule" id="PRU00339"/>
    </source>
</evidence>
<evidence type="ECO:0000313" key="6">
    <source>
        <dbReference type="Proteomes" id="UP001165122"/>
    </source>
</evidence>
<feature type="repeat" description="TPR" evidence="3">
    <location>
        <begin position="615"/>
        <end position="648"/>
    </location>
</feature>
<dbReference type="Gene3D" id="1.25.40.10">
    <property type="entry name" value="Tetratricopeptide repeat domain"/>
    <property type="match status" value="1"/>
</dbReference>
<dbReference type="InterPro" id="IPR019734">
    <property type="entry name" value="TPR_rpt"/>
</dbReference>
<reference evidence="6" key="1">
    <citation type="journal article" date="2023" name="Commun. Biol.">
        <title>Genome analysis of Parmales, the sister group of diatoms, reveals the evolutionary specialization of diatoms from phago-mixotrophs to photoautotrophs.</title>
        <authorList>
            <person name="Ban H."/>
            <person name="Sato S."/>
            <person name="Yoshikawa S."/>
            <person name="Yamada K."/>
            <person name="Nakamura Y."/>
            <person name="Ichinomiya M."/>
            <person name="Sato N."/>
            <person name="Blanc-Mathieu R."/>
            <person name="Endo H."/>
            <person name="Kuwata A."/>
            <person name="Ogata H."/>
        </authorList>
    </citation>
    <scope>NUCLEOTIDE SEQUENCE [LARGE SCALE GENOMIC DNA]</scope>
    <source>
        <strain evidence="6">NIES 3700</strain>
    </source>
</reference>
<keyword evidence="1" id="KW-0677">Repeat</keyword>
<comment type="caution">
    <text evidence="5">The sequence shown here is derived from an EMBL/GenBank/DDBJ whole genome shotgun (WGS) entry which is preliminary data.</text>
</comment>
<sequence>MTDYDSDSSGEFVLGGLASMTMDTEEATPPPPPETTQRLETLVFQSLPVPSTDPESPYNVLVNQLASGSYLEMLESSPLIATLLNDSSDSASSALTSHDPFTSFLLSIASFNIYLQSNYTGPAIPEETVAASLKKITGKDVETNSLETQNELAVDGDLVTPVSTNLLFFALSKKLLTHLTSLPQNHLNFKTLDIWSLRLHKCHFSLLQLDSQPPPPFSMGIYSKVEPVIERLTKLVASTISRGSITSTVTYFTDSIFSTLPPKSSSDRVFLSTVSLELGLVSQMFEQNNLGKPFFNLAAKWSGLKWSVTGREGKKTKFQEKAIAMMVVLAESELEEMRVEESMKVIDNEAPSTASHEENNHLLERTQFTDSTVNTQKPLTKLDQSILLAFCLDVKNDNPADGLTSEQMSPFLERVLLSHDSWMIYSTALLERAWLECETSNRRERAIIQIQALVDQHGNRLTITQSTFKAAIEDSAPPQVRLENVHGIVYPPRWGIKKDLGERYAKMGIVSTAAEIFEEIHLWDEVVECLKHAGKKDKAKLIVEKQLKKRETPRMWAAMGDLTDDAQYYVKAWDLSGGKYARAKAAIGRMEFDKGNLRACYDHMLVATEVKPLTPSAWFLLGTCSMRLDEWGTALKSFSNVVTQRPDDCDAWANVAAIHIHNKAPASAYPALNESLKQRRNNWRVWINKLYVCMDLGKIDEAIQSLHTLIDFKTNQQTMKDIPDVDDKVVKNIVFMALKGVHEAGKREVNGTDFDEKTKEATIDSKSKTLKRAGELLGRISSVTRSEPWVWELYAYYYECLKKPHHVVIETLMKLHRLLLNKWSNGEDEKLVENVCKVSVKVIRLHLEVFNGEGEEGEKNEAKTKAAMLWRGLMKKVEKAFEFRGGEEGYPDCVKEVAELGKVLNA</sequence>
<proteinExistence type="predicted"/>
<gene>
    <name evidence="5" type="ORF">TrLO_g13687</name>
</gene>
<evidence type="ECO:0008006" key="7">
    <source>
        <dbReference type="Google" id="ProtNLM"/>
    </source>
</evidence>
<organism evidence="5 6">
    <name type="scientific">Triparma laevis f. longispina</name>
    <dbReference type="NCBI Taxonomy" id="1714387"/>
    <lineage>
        <taxon>Eukaryota</taxon>
        <taxon>Sar</taxon>
        <taxon>Stramenopiles</taxon>
        <taxon>Ochrophyta</taxon>
        <taxon>Bolidophyceae</taxon>
        <taxon>Parmales</taxon>
        <taxon>Triparmaceae</taxon>
        <taxon>Triparma</taxon>
    </lineage>
</organism>
<keyword evidence="6" id="KW-1185">Reference proteome</keyword>
<feature type="region of interest" description="Disordered" evidence="4">
    <location>
        <begin position="349"/>
        <end position="369"/>
    </location>
</feature>
<dbReference type="InterPro" id="IPR044244">
    <property type="entry name" value="TTC27/Emw1"/>
</dbReference>
<protein>
    <recommendedName>
        <fullName evidence="7">TPR-like protein</fullName>
    </recommendedName>
</protein>
<dbReference type="AlphaFoldDB" id="A0A9W6ZXW6"/>
<evidence type="ECO:0000256" key="2">
    <source>
        <dbReference type="ARBA" id="ARBA00022803"/>
    </source>
</evidence>
<feature type="region of interest" description="Disordered" evidence="4">
    <location>
        <begin position="1"/>
        <end position="36"/>
    </location>
</feature>
<evidence type="ECO:0000256" key="4">
    <source>
        <dbReference type="SAM" id="MobiDB-lite"/>
    </source>
</evidence>
<dbReference type="SUPFAM" id="SSF48452">
    <property type="entry name" value="TPR-like"/>
    <property type="match status" value="1"/>
</dbReference>
<keyword evidence="2 3" id="KW-0802">TPR repeat</keyword>
<dbReference type="InterPro" id="IPR011990">
    <property type="entry name" value="TPR-like_helical_dom_sf"/>
</dbReference>
<dbReference type="PANTHER" id="PTHR16193">
    <property type="entry name" value="TETRATRICOPEPTIDE REPEAT PROTEIN 27"/>
    <property type="match status" value="1"/>
</dbReference>
<dbReference type="PROSITE" id="PS50005">
    <property type="entry name" value="TPR"/>
    <property type="match status" value="1"/>
</dbReference>
<evidence type="ECO:0000313" key="5">
    <source>
        <dbReference type="EMBL" id="GMH57880.1"/>
    </source>
</evidence>
<name>A0A9W6ZXW6_9STRA</name>
<dbReference type="SMART" id="SM00028">
    <property type="entry name" value="TPR"/>
    <property type="match status" value="3"/>
</dbReference>
<dbReference type="OrthoDB" id="1936594at2759"/>
<evidence type="ECO:0000256" key="1">
    <source>
        <dbReference type="ARBA" id="ARBA00022737"/>
    </source>
</evidence>